<dbReference type="RefSeq" id="WP_326564584.1">
    <property type="nucleotide sequence ID" value="NZ_CP109071.1"/>
</dbReference>
<dbReference type="EMBL" id="CP109071">
    <property type="protein sequence ID" value="WSA34578.1"/>
    <property type="molecule type" value="Genomic_DNA"/>
</dbReference>
<organism evidence="1 2">
    <name type="scientific">Micromonospora peucetia</name>
    <dbReference type="NCBI Taxonomy" id="47871"/>
    <lineage>
        <taxon>Bacteria</taxon>
        <taxon>Bacillati</taxon>
        <taxon>Actinomycetota</taxon>
        <taxon>Actinomycetes</taxon>
        <taxon>Micromonosporales</taxon>
        <taxon>Micromonosporaceae</taxon>
        <taxon>Micromonospora</taxon>
    </lineage>
</organism>
<evidence type="ECO:0008006" key="3">
    <source>
        <dbReference type="Google" id="ProtNLM"/>
    </source>
</evidence>
<keyword evidence="2" id="KW-1185">Reference proteome</keyword>
<reference evidence="1 2" key="1">
    <citation type="submission" date="2022-10" db="EMBL/GenBank/DDBJ databases">
        <title>The complete genomes of actinobacterial strains from the NBC collection.</title>
        <authorList>
            <person name="Joergensen T.S."/>
            <person name="Alvarez Arevalo M."/>
            <person name="Sterndorff E.B."/>
            <person name="Faurdal D."/>
            <person name="Vuksanovic O."/>
            <person name="Mourched A.-S."/>
            <person name="Charusanti P."/>
            <person name="Shaw S."/>
            <person name="Blin K."/>
            <person name="Weber T."/>
        </authorList>
    </citation>
    <scope>NUCLEOTIDE SEQUENCE [LARGE SCALE GENOMIC DNA]</scope>
    <source>
        <strain evidence="1 2">NBC 01809</strain>
    </source>
</reference>
<protein>
    <recommendedName>
        <fullName evidence="3">Excreted virulence factor EspC, type VII ESX diderm</fullName>
    </recommendedName>
</protein>
<evidence type="ECO:0000313" key="1">
    <source>
        <dbReference type="EMBL" id="WSA34578.1"/>
    </source>
</evidence>
<dbReference type="Proteomes" id="UP001334804">
    <property type="component" value="Chromosome"/>
</dbReference>
<gene>
    <name evidence="1" type="ORF">OIE14_11290</name>
</gene>
<evidence type="ECO:0000313" key="2">
    <source>
        <dbReference type="Proteomes" id="UP001334804"/>
    </source>
</evidence>
<sequence>MHINHDDINGSVRIDITPAEWAKLGPDATMLLDRFGSVLNALVALRAGTDMDPDAWHRIINDLHRLNEALEGVHDATLRAHHAAGGSLGDLALAMDTERSTAQYRRDKVTKNPISHRERWAIAAGPAPLT</sequence>
<accession>A0ABZ1EK06</accession>
<name>A0ABZ1EK06_9ACTN</name>
<proteinExistence type="predicted"/>